<accession>A0ABD5FR14</accession>
<name>A0ABD5FR14_BACFG</name>
<sequence>MQNRKSGLLSIHFFVLLILSFLASESATAPCANLSELFCTVLNDSYMRQGSSLALRYRNLFCCFYTGDFETTIGQ</sequence>
<protein>
    <recommendedName>
        <fullName evidence="3">Secreted protein</fullName>
    </recommendedName>
</protein>
<reference evidence="1 2" key="2">
    <citation type="submission" date="2023-08" db="EMBL/GenBank/DDBJ databases">
        <authorList>
            <person name="Du M."/>
            <person name="Liu C."/>
            <person name="Liu S.-J."/>
        </authorList>
    </citation>
    <scope>NUCLEOTIDE SEQUENCE [LARGE SCALE GENOMIC DNA]</scope>
    <source>
        <strain evidence="1 2">GS077</strain>
    </source>
</reference>
<gene>
    <name evidence="1" type="ORF">BFGS077_000123</name>
</gene>
<reference evidence="2" key="1">
    <citation type="submission" date="2023-07" db="EMBL/GenBank/DDBJ databases">
        <title>A gut symbiont ubiquitin homologue binds and inactivates peptidyl-prolyl isomerase to mediate the interbacterial arms race in the human gut.</title>
        <authorList>
            <person name="Jiang K."/>
            <person name="Li W."/>
            <person name="Tong M."/>
            <person name="Xu J."/>
            <person name="Chen Z."/>
            <person name="Yang Y."/>
            <person name="Zang Y."/>
            <person name="Jiao X."/>
            <person name="Liu C."/>
            <person name="Lim B."/>
            <person name="Jiang X."/>
            <person name="Wang J."/>
            <person name="Wu D."/>
            <person name="Wang M."/>
            <person name="Liu S.-J."/>
            <person name="Shao F."/>
            <person name="Gao X."/>
        </authorList>
    </citation>
    <scope>NUCLEOTIDE SEQUENCE [LARGE SCALE GENOMIC DNA]</scope>
    <source>
        <strain evidence="2">GS077</strain>
    </source>
</reference>
<evidence type="ECO:0000313" key="2">
    <source>
        <dbReference type="Proteomes" id="UP001258434"/>
    </source>
</evidence>
<organism evidence="1 2">
    <name type="scientific">Bacteroides fragilis</name>
    <dbReference type="NCBI Taxonomy" id="817"/>
    <lineage>
        <taxon>Bacteria</taxon>
        <taxon>Pseudomonadati</taxon>
        <taxon>Bacteroidota</taxon>
        <taxon>Bacteroidia</taxon>
        <taxon>Bacteroidales</taxon>
        <taxon>Bacteroidaceae</taxon>
        <taxon>Bacteroides</taxon>
    </lineage>
</organism>
<dbReference type="AlphaFoldDB" id="A0ABD5FR14"/>
<proteinExistence type="predicted"/>
<comment type="caution">
    <text evidence="1">The sequence shown here is derived from an EMBL/GenBank/DDBJ whole genome shotgun (WGS) entry which is preliminary data.</text>
</comment>
<evidence type="ECO:0008006" key="3">
    <source>
        <dbReference type="Google" id="ProtNLM"/>
    </source>
</evidence>
<evidence type="ECO:0000313" key="1">
    <source>
        <dbReference type="EMBL" id="MDT6974878.1"/>
    </source>
</evidence>
<dbReference type="EMBL" id="JAVFHL010000001">
    <property type="protein sequence ID" value="MDT6974878.1"/>
    <property type="molecule type" value="Genomic_DNA"/>
</dbReference>
<dbReference type="Proteomes" id="UP001258434">
    <property type="component" value="Unassembled WGS sequence"/>
</dbReference>